<dbReference type="CDD" id="cd11386">
    <property type="entry name" value="MCP_signal"/>
    <property type="match status" value="1"/>
</dbReference>
<dbReference type="AlphaFoldDB" id="A0A014MFH4"/>
<reference evidence="9 10" key="1">
    <citation type="submission" date="2014-01" db="EMBL/GenBank/DDBJ databases">
        <title>Interspecies Systems Biology Uncovers Metabolites Affecting C. elegans Gene Expression and Life History Traits.</title>
        <authorList>
            <person name="Watson E."/>
            <person name="Macneil L.T."/>
            <person name="Ritter A.D."/>
            <person name="Yilmaz L.S."/>
            <person name="Rosebrock A.P."/>
            <person name="Caudy A.A."/>
            <person name="Walhout A.J."/>
        </authorList>
    </citation>
    <scope>NUCLEOTIDE SEQUENCE [LARGE SCALE GENOMIC DNA]</scope>
    <source>
        <strain evidence="9 10">DA1877</strain>
    </source>
</reference>
<comment type="similarity">
    <text evidence="3">Belongs to the methyl-accepting chemotaxis (MCP) protein family.</text>
</comment>
<dbReference type="PROSITE" id="PS50111">
    <property type="entry name" value="CHEMOTAXIS_TRANSDUC_2"/>
    <property type="match status" value="1"/>
</dbReference>
<keyword evidence="4" id="KW-0807">Transducer</keyword>
<dbReference type="Pfam" id="PF00672">
    <property type="entry name" value="HAMP"/>
    <property type="match status" value="1"/>
</dbReference>
<comment type="subcellular location">
    <subcellularLocation>
        <location evidence="1">Membrane</location>
    </subcellularLocation>
</comment>
<evidence type="ECO:0000259" key="8">
    <source>
        <dbReference type="PROSITE" id="PS50885"/>
    </source>
</evidence>
<dbReference type="SMART" id="SM00304">
    <property type="entry name" value="HAMP"/>
    <property type="match status" value="1"/>
</dbReference>
<dbReference type="InterPro" id="IPR004089">
    <property type="entry name" value="MCPsignal_dom"/>
</dbReference>
<name>A0A014MFH4_9BURK</name>
<dbReference type="FunFam" id="1.10.287.950:FF:000001">
    <property type="entry name" value="Methyl-accepting chemotaxis sensory transducer"/>
    <property type="match status" value="1"/>
</dbReference>
<feature type="domain" description="Methyl-accepting transducer" evidence="7">
    <location>
        <begin position="267"/>
        <end position="496"/>
    </location>
</feature>
<feature type="region of interest" description="Disordered" evidence="5">
    <location>
        <begin position="513"/>
        <end position="547"/>
    </location>
</feature>
<dbReference type="Gene3D" id="1.10.287.950">
    <property type="entry name" value="Methyl-accepting chemotaxis protein"/>
    <property type="match status" value="1"/>
</dbReference>
<evidence type="ECO:0000256" key="6">
    <source>
        <dbReference type="SAM" id="Phobius"/>
    </source>
</evidence>
<gene>
    <name evidence="9" type="ORF">AX13_16430</name>
</gene>
<dbReference type="PANTHER" id="PTHR43531">
    <property type="entry name" value="PROTEIN ICFG"/>
    <property type="match status" value="1"/>
</dbReference>
<dbReference type="PROSITE" id="PS50885">
    <property type="entry name" value="HAMP"/>
    <property type="match status" value="1"/>
</dbReference>
<evidence type="ECO:0000256" key="4">
    <source>
        <dbReference type="PROSITE-ProRule" id="PRU00284"/>
    </source>
</evidence>
<dbReference type="InterPro" id="IPR024478">
    <property type="entry name" value="HlyB_4HB_MCP"/>
</dbReference>
<sequence>MKHIGVTQKLWLGVASIVLGAILIVGHAGYNSAAHQRRFNQQDSLLSQRLDQASQWSALSQVNIVRTQAALLSSEAQDAADLGAHIAATHQAIDGLQQALQASSLDRQDQAALQQLAQLRQALQAAGDQAHQLQASGQLDAARQAARSSYRQAADAYAQALAAYVHQQAQRLAEMRADMGAARQGVVKAAALNMVFLLLGVAVGAYLLIGSIRRALRAANQVAEQIAAGDLRTRFDMPRHDEFGQLLQSLERMSHSLSAMIDDVRDSGDAITVASGEIASGNQDLSQRTEVTASHLQQAAAAMMQLTQTLQATAASAQQAAGLAHQASGVAQRGGAVVSEVVTTMTDIHSRSQQIADIIGVIDGIAFQTNILALNAAVEAARAGEQGRGFAVVASEVRTLAQRSAQAAKEIKLLIQDSVSRMADGARLVQDAGSTMDEVVQSIQRVTQVMQTINTNAAEQRDGVAQVNEAVGALDQMTQQNAALVEESTAAAHSLREQSEQLRTLVQRFKVHPHTAGQAMPQTPAATPAAPAAQAPQTATGPHSLGLHAAPLPRVAALAAAPAQRHAASALQD</sequence>
<feature type="compositionally biased region" description="Low complexity" evidence="5">
    <location>
        <begin position="515"/>
        <end position="547"/>
    </location>
</feature>
<feature type="transmembrane region" description="Helical" evidence="6">
    <location>
        <begin position="185"/>
        <end position="209"/>
    </location>
</feature>
<accession>A0A014MFH4</accession>
<dbReference type="PANTHER" id="PTHR43531:SF14">
    <property type="entry name" value="METHYL-ACCEPTING CHEMOTAXIS PROTEIN I-RELATED"/>
    <property type="match status" value="1"/>
</dbReference>
<dbReference type="SMART" id="SM00283">
    <property type="entry name" value="MA"/>
    <property type="match status" value="1"/>
</dbReference>
<dbReference type="GO" id="GO:0004888">
    <property type="term" value="F:transmembrane signaling receptor activity"/>
    <property type="evidence" value="ECO:0007669"/>
    <property type="project" value="TreeGrafter"/>
</dbReference>
<evidence type="ECO:0000256" key="2">
    <source>
        <dbReference type="ARBA" id="ARBA00022481"/>
    </source>
</evidence>
<evidence type="ECO:0000313" key="10">
    <source>
        <dbReference type="Proteomes" id="UP000020766"/>
    </source>
</evidence>
<dbReference type="Pfam" id="PF12729">
    <property type="entry name" value="4HB_MCP_1"/>
    <property type="match status" value="1"/>
</dbReference>
<keyword evidence="6" id="KW-0812">Transmembrane</keyword>
<keyword evidence="6" id="KW-0472">Membrane</keyword>
<dbReference type="GO" id="GO:0007165">
    <property type="term" value="P:signal transduction"/>
    <property type="evidence" value="ECO:0007669"/>
    <property type="project" value="UniProtKB-KW"/>
</dbReference>
<dbReference type="Proteomes" id="UP000020766">
    <property type="component" value="Unassembled WGS sequence"/>
</dbReference>
<evidence type="ECO:0000313" key="9">
    <source>
        <dbReference type="EMBL" id="EXU80496.1"/>
    </source>
</evidence>
<dbReference type="RefSeq" id="WP_155895384.1">
    <property type="nucleotide sequence ID" value="NZ_JBOK01000007.1"/>
</dbReference>
<dbReference type="SUPFAM" id="SSF58104">
    <property type="entry name" value="Methyl-accepting chemotaxis protein (MCP) signaling domain"/>
    <property type="match status" value="1"/>
</dbReference>
<dbReference type="InterPro" id="IPR003660">
    <property type="entry name" value="HAMP_dom"/>
</dbReference>
<keyword evidence="2" id="KW-0488">Methylation</keyword>
<dbReference type="EMBL" id="JBOK01000007">
    <property type="protein sequence ID" value="EXU80496.1"/>
    <property type="molecule type" value="Genomic_DNA"/>
</dbReference>
<evidence type="ECO:0000256" key="5">
    <source>
        <dbReference type="SAM" id="MobiDB-lite"/>
    </source>
</evidence>
<protein>
    <submittedName>
        <fullName evidence="9">Methyl-accepting chemotaxis protein</fullName>
    </submittedName>
</protein>
<proteinExistence type="inferred from homology"/>
<dbReference type="PATRIC" id="fig|1457173.3.peg.1540"/>
<evidence type="ECO:0000256" key="3">
    <source>
        <dbReference type="ARBA" id="ARBA00029447"/>
    </source>
</evidence>
<dbReference type="Pfam" id="PF00015">
    <property type="entry name" value="MCPsignal"/>
    <property type="match status" value="1"/>
</dbReference>
<evidence type="ECO:0000259" key="7">
    <source>
        <dbReference type="PROSITE" id="PS50111"/>
    </source>
</evidence>
<comment type="caution">
    <text evidence="9">The sequence shown here is derived from an EMBL/GenBank/DDBJ whole genome shotgun (WGS) entry which is preliminary data.</text>
</comment>
<organism evidence="9 10">
    <name type="scientific">Comamonas aquatica DA1877</name>
    <dbReference type="NCBI Taxonomy" id="1457173"/>
    <lineage>
        <taxon>Bacteria</taxon>
        <taxon>Pseudomonadati</taxon>
        <taxon>Pseudomonadota</taxon>
        <taxon>Betaproteobacteria</taxon>
        <taxon>Burkholderiales</taxon>
        <taxon>Comamonadaceae</taxon>
        <taxon>Comamonas</taxon>
    </lineage>
</organism>
<keyword evidence="10" id="KW-1185">Reference proteome</keyword>
<dbReference type="CDD" id="cd06225">
    <property type="entry name" value="HAMP"/>
    <property type="match status" value="1"/>
</dbReference>
<dbReference type="STRING" id="225991.MA05_07915"/>
<feature type="domain" description="HAMP" evidence="8">
    <location>
        <begin position="210"/>
        <end position="262"/>
    </location>
</feature>
<evidence type="ECO:0000256" key="1">
    <source>
        <dbReference type="ARBA" id="ARBA00004370"/>
    </source>
</evidence>
<dbReference type="GO" id="GO:0006935">
    <property type="term" value="P:chemotaxis"/>
    <property type="evidence" value="ECO:0007669"/>
    <property type="project" value="TreeGrafter"/>
</dbReference>
<keyword evidence="6" id="KW-1133">Transmembrane helix</keyword>
<feature type="transmembrane region" description="Helical" evidence="6">
    <location>
        <begin position="12"/>
        <end position="30"/>
    </location>
</feature>
<dbReference type="InterPro" id="IPR051310">
    <property type="entry name" value="MCP_chemotaxis"/>
</dbReference>
<dbReference type="GO" id="GO:0005886">
    <property type="term" value="C:plasma membrane"/>
    <property type="evidence" value="ECO:0007669"/>
    <property type="project" value="TreeGrafter"/>
</dbReference>